<protein>
    <submittedName>
        <fullName evidence="3">Uncharacterized protein</fullName>
    </submittedName>
</protein>
<keyword evidence="1" id="KW-0175">Coiled coil</keyword>
<sequence length="557" mass="63380">MLKQASDIARVREEKRNQAQRQNYVEPRPADASRLTAAKPLEEKRSIRSGESRGRLTSAGQSGVPRSAHSRGATARRLPRSYNAREHRAAERIQALWKGFFWRKRHLEPYIEKIVRFRRITYDIFERLFVDFLHRDILPTMLIDILSNPVTDDLERYEDEKSASIAAVDSLIDDVVRGMAKMVVAEVTDDTVVDYLRDQRQKKKTTIDRVIEGIAREVVDNEAFEMVNESVDELVGEYFFQRWFHEQFVDMLDDLLRDLAFETIEGSAVQSVADEIIADVADALAIDVVEVTMVEEQEGARLRREREDASAMGGAVTEVIERAILQHLLSTITTKGEGVSFSADVLMPLLSNFLFENLLALAIDIGGGKEAVTENAVAKAMVHEAAHQKVLQGFLRQLYAQHTLPSFGAPAQQRDVLAEKEEETKDLSFARMVDERNRLAREVLSIAHAPLDSINAASNLKGARWAEYEIERADKEVEEARKKRQDEMKQRQARLQEKMKLLRQRSGHLNLTADTSKIQRLVLEMKQRRTAAQVKQDILTESFLDGSKVEAGEKQLE</sequence>
<feature type="compositionally biased region" description="Basic and acidic residues" evidence="2">
    <location>
        <begin position="40"/>
        <end position="54"/>
    </location>
</feature>
<evidence type="ECO:0000256" key="2">
    <source>
        <dbReference type="SAM" id="MobiDB-lite"/>
    </source>
</evidence>
<reference evidence="3" key="1">
    <citation type="submission" date="2021-01" db="EMBL/GenBank/DDBJ databases">
        <authorList>
            <person name="Corre E."/>
            <person name="Pelletier E."/>
            <person name="Niang G."/>
            <person name="Scheremetjew M."/>
            <person name="Finn R."/>
            <person name="Kale V."/>
            <person name="Holt S."/>
            <person name="Cochrane G."/>
            <person name="Meng A."/>
            <person name="Brown T."/>
            <person name="Cohen L."/>
        </authorList>
    </citation>
    <scope>NUCLEOTIDE SEQUENCE</scope>
    <source>
        <strain evidence="3">NIES-2562</strain>
    </source>
</reference>
<organism evidence="3">
    <name type="scientific">Palpitomonas bilix</name>
    <dbReference type="NCBI Taxonomy" id="652834"/>
    <lineage>
        <taxon>Eukaryota</taxon>
        <taxon>Eukaryota incertae sedis</taxon>
    </lineage>
</organism>
<evidence type="ECO:0000256" key="1">
    <source>
        <dbReference type="SAM" id="Coils"/>
    </source>
</evidence>
<evidence type="ECO:0000313" key="4">
    <source>
        <dbReference type="EMBL" id="CAE0262609.1"/>
    </source>
</evidence>
<feature type="region of interest" description="Disordered" evidence="2">
    <location>
        <begin position="1"/>
        <end position="84"/>
    </location>
</feature>
<dbReference type="AlphaFoldDB" id="A0A7S3LSI5"/>
<gene>
    <name evidence="3" type="ORF">PBIL07802_LOCUS24903</name>
    <name evidence="4" type="ORF">PBIL07802_LOCUS24904</name>
</gene>
<proteinExistence type="predicted"/>
<evidence type="ECO:0000313" key="3">
    <source>
        <dbReference type="EMBL" id="CAE0262608.1"/>
    </source>
</evidence>
<name>A0A7S3LSI5_9EUKA</name>
<dbReference type="PROSITE" id="PS50096">
    <property type="entry name" value="IQ"/>
    <property type="match status" value="1"/>
</dbReference>
<accession>A0A7S3LSI5</accession>
<dbReference type="EMBL" id="HBIB01038208">
    <property type="protein sequence ID" value="CAE0262608.1"/>
    <property type="molecule type" value="Transcribed_RNA"/>
</dbReference>
<feature type="coiled-coil region" evidence="1">
    <location>
        <begin position="463"/>
        <end position="505"/>
    </location>
</feature>
<dbReference type="EMBL" id="HBIB01038209">
    <property type="protein sequence ID" value="CAE0262609.1"/>
    <property type="molecule type" value="Transcribed_RNA"/>
</dbReference>